<feature type="transmembrane region" description="Helical" evidence="1">
    <location>
        <begin position="202"/>
        <end position="221"/>
    </location>
</feature>
<sequence length="493" mass="51727">MIDNLIQGLGILLSIQNLLLISIAVCIGIVAGAIPGFTGTNTVAIALPFTLAMAPETAVVFLAAIYVGANYGGAIPAVLINTPGTAGATATVLDAYPMSQQGKAGQAIGISIAASVFGGLTSAIFLVLLINPVAEIAFLFGQPEFFALSMFGIIALASVLGDNIAKGLLSGLFGLLIAAITLDPVTGQRRLDFGFPELYSDLPFIPIIVGLFAISELLYLIKKEKISDTDIDVDSYDNVFEGVQYALKNPFQLFRATSIGTIIGSIPGAGTSVANFISWGEAKRASDNPDQFGKGNPEGVIASEASNNAVTSSSLIPTLVLGIPGSGTTAVMLAALLLHGLQPGPQLMEVFGAEATAIMLSLIAANIVLLFFALAISRYIVRVVLLPTQWLVPIILVLTVIGVYALNSSLFDAWFMILFGVLGFTMREHDYSLIPLVLGVILGPLAEGAFRRSLELSQGDPSILFISSPITIVLWLLALFALTSKPLKRMIQG</sequence>
<feature type="domain" description="DUF112" evidence="2">
    <location>
        <begin position="18"/>
        <end position="438"/>
    </location>
</feature>
<gene>
    <name evidence="3" type="ordered locus">HacjB3_17768</name>
    <name evidence="4" type="ORF">C497_06999</name>
</gene>
<geneLocation type="plasmid" evidence="3 5">
    <name>2</name>
</geneLocation>
<reference evidence="4 6" key="2">
    <citation type="journal article" date="2014" name="PLoS Genet.">
        <title>Phylogenetically driven sequencing of extremely halophilic archaea reveals strategies for static and dynamic osmo-response.</title>
        <authorList>
            <person name="Becker E.A."/>
            <person name="Seitzer P.M."/>
            <person name="Tritt A."/>
            <person name="Larsen D."/>
            <person name="Krusor M."/>
            <person name="Yao A.I."/>
            <person name="Wu D."/>
            <person name="Madern D."/>
            <person name="Eisen J.A."/>
            <person name="Darling A.E."/>
            <person name="Facciotti M.T."/>
        </authorList>
    </citation>
    <scope>NUCLEOTIDE SEQUENCE [LARGE SCALE GENOMIC DNA]</scope>
    <source>
        <strain evidence="4">B3</strain>
        <strain evidence="6">DSM 18796 / CECT 7217 / JCM 14584 / KCTC 4019 / B3</strain>
    </source>
</reference>
<feature type="transmembrane region" description="Helical" evidence="1">
    <location>
        <begin position="357"/>
        <end position="376"/>
    </location>
</feature>
<proteinExistence type="predicted"/>
<dbReference type="HOGENOM" id="CLU_022936_2_0_2"/>
<feature type="transmembrane region" description="Helical" evidence="1">
    <location>
        <begin position="433"/>
        <end position="450"/>
    </location>
</feature>
<feature type="transmembrane region" description="Helical" evidence="1">
    <location>
        <begin position="383"/>
        <end position="404"/>
    </location>
</feature>
<keyword evidence="6" id="KW-1185">Reference proteome</keyword>
<evidence type="ECO:0000313" key="5">
    <source>
        <dbReference type="Proteomes" id="UP000000390"/>
    </source>
</evidence>
<reference evidence="3 5" key="1">
    <citation type="journal article" date="2010" name="J. Bacteriol.">
        <title>Complete genome sequence of Halalkalicoccus jeotgali B3(T), an extremely halophilic archaeon.</title>
        <authorList>
            <person name="Roh S.W."/>
            <person name="Nam Y.D."/>
            <person name="Nam S.H."/>
            <person name="Choi S.H."/>
            <person name="Park H.S."/>
            <person name="Bae J.W."/>
        </authorList>
    </citation>
    <scope>NUCLEOTIDE SEQUENCE [LARGE SCALE GENOMIC DNA]</scope>
    <source>
        <strain evidence="3">B3</strain>
        <strain evidence="5">DSM 18796 / CECT 7217 / JCM 14584 / KCTC 4019 / B3</strain>
        <plasmid evidence="5">2</plasmid>
    </source>
</reference>
<feature type="transmembrane region" description="Helical" evidence="1">
    <location>
        <begin position="164"/>
        <end position="182"/>
    </location>
</feature>
<organism evidence="3 5">
    <name type="scientific">Halalkalicoccus jeotgali (strain DSM 18796 / CECT 7217 / JCM 14584 / KCTC 4019 / B3)</name>
    <dbReference type="NCBI Taxonomy" id="795797"/>
    <lineage>
        <taxon>Archaea</taxon>
        <taxon>Methanobacteriati</taxon>
        <taxon>Methanobacteriota</taxon>
        <taxon>Stenosarchaea group</taxon>
        <taxon>Halobacteria</taxon>
        <taxon>Halobacteriales</taxon>
        <taxon>Halococcaceae</taxon>
        <taxon>Halalkalicoccus</taxon>
    </lineage>
</organism>
<dbReference type="PANTHER" id="PTHR35342">
    <property type="entry name" value="TRICARBOXYLIC TRANSPORT PROTEIN"/>
    <property type="match status" value="1"/>
</dbReference>
<name>D8JBY9_HALJB</name>
<dbReference type="PATRIC" id="fig|795797.18.peg.3467"/>
<feature type="transmembrane region" description="Helical" evidence="1">
    <location>
        <begin position="6"/>
        <end position="31"/>
    </location>
</feature>
<dbReference type="EMBL" id="CP002064">
    <property type="protein sequence ID" value="ADJ16896.1"/>
    <property type="molecule type" value="Genomic_DNA"/>
</dbReference>
<feature type="transmembrane region" description="Helical" evidence="1">
    <location>
        <begin position="108"/>
        <end position="130"/>
    </location>
</feature>
<keyword evidence="1" id="KW-0472">Membrane</keyword>
<evidence type="ECO:0000313" key="4">
    <source>
        <dbReference type="EMBL" id="ELY38668.1"/>
    </source>
</evidence>
<evidence type="ECO:0000313" key="3">
    <source>
        <dbReference type="EMBL" id="ADJ16896.1"/>
    </source>
</evidence>
<feature type="transmembrane region" description="Helical" evidence="1">
    <location>
        <begin position="462"/>
        <end position="482"/>
    </location>
</feature>
<keyword evidence="3" id="KW-0614">Plasmid</keyword>
<dbReference type="GeneID" id="9421343"/>
<dbReference type="RefSeq" id="WP_008415539.1">
    <property type="nucleotide sequence ID" value="NC_014299.1"/>
</dbReference>
<keyword evidence="1" id="KW-1133">Transmembrane helix</keyword>
<feature type="transmembrane region" description="Helical" evidence="1">
    <location>
        <begin position="410"/>
        <end position="426"/>
    </location>
</feature>
<dbReference type="Pfam" id="PF01970">
    <property type="entry name" value="TctA"/>
    <property type="match status" value="1"/>
</dbReference>
<dbReference type="EMBL" id="AOHV01000020">
    <property type="protein sequence ID" value="ELY38668.1"/>
    <property type="molecule type" value="Genomic_DNA"/>
</dbReference>
<dbReference type="PANTHER" id="PTHR35342:SF5">
    <property type="entry name" value="TRICARBOXYLIC TRANSPORT PROTEIN"/>
    <property type="match status" value="1"/>
</dbReference>
<evidence type="ECO:0000256" key="1">
    <source>
        <dbReference type="SAM" id="Phobius"/>
    </source>
</evidence>
<protein>
    <recommendedName>
        <fullName evidence="2">DUF112 domain-containing protein</fullName>
    </recommendedName>
</protein>
<dbReference type="Proteomes" id="UP000000390">
    <property type="component" value="Plasmid 2"/>
</dbReference>
<feature type="transmembrane region" description="Helical" evidence="1">
    <location>
        <begin position="315"/>
        <end position="337"/>
    </location>
</feature>
<dbReference type="Proteomes" id="UP000011645">
    <property type="component" value="Unassembled WGS sequence"/>
</dbReference>
<accession>D8JBY9</accession>
<dbReference type="KEGG" id="hje:HacjB3_17768"/>
<evidence type="ECO:0000259" key="2">
    <source>
        <dbReference type="Pfam" id="PF01970"/>
    </source>
</evidence>
<dbReference type="eggNOG" id="arCOG04469">
    <property type="taxonomic scope" value="Archaea"/>
</dbReference>
<dbReference type="OrthoDB" id="199846at2157"/>
<keyword evidence="1" id="KW-0812">Transmembrane</keyword>
<dbReference type="AlphaFoldDB" id="D8JBY9"/>
<dbReference type="InterPro" id="IPR002823">
    <property type="entry name" value="DUF112_TM"/>
</dbReference>
<evidence type="ECO:0000313" key="6">
    <source>
        <dbReference type="Proteomes" id="UP000011645"/>
    </source>
</evidence>
<feature type="transmembrane region" description="Helical" evidence="1">
    <location>
        <begin position="136"/>
        <end position="157"/>
    </location>
</feature>